<comment type="caution">
    <text evidence="1">The sequence shown here is derived from an EMBL/GenBank/DDBJ whole genome shotgun (WGS) entry which is preliminary data.</text>
</comment>
<proteinExistence type="predicted"/>
<protein>
    <submittedName>
        <fullName evidence="1">Uncharacterized protein</fullName>
    </submittedName>
</protein>
<gene>
    <name evidence="1" type="ORF">SAMN05444412_11194</name>
</gene>
<accession>A0A1H3SE54</accession>
<keyword evidence="2" id="KW-1185">Reference proteome</keyword>
<evidence type="ECO:0000313" key="2">
    <source>
        <dbReference type="Proteomes" id="UP000199663"/>
    </source>
</evidence>
<evidence type="ECO:0000313" key="1">
    <source>
        <dbReference type="EMBL" id="SDZ36272.1"/>
    </source>
</evidence>
<dbReference type="Proteomes" id="UP000199663">
    <property type="component" value="Unassembled WGS sequence"/>
</dbReference>
<organism evidence="1 2">
    <name type="scientific">Rhodonellum ikkaensis</name>
    <dbReference type="NCBI Taxonomy" id="336829"/>
    <lineage>
        <taxon>Bacteria</taxon>
        <taxon>Pseudomonadati</taxon>
        <taxon>Bacteroidota</taxon>
        <taxon>Cytophagia</taxon>
        <taxon>Cytophagales</taxon>
        <taxon>Cytophagaceae</taxon>
        <taxon>Rhodonellum</taxon>
    </lineage>
</organism>
<dbReference type="RefSeq" id="WP_019598801.1">
    <property type="nucleotide sequence ID" value="NZ_FNQC01000011.1"/>
</dbReference>
<reference evidence="1 2" key="1">
    <citation type="submission" date="2016-10" db="EMBL/GenBank/DDBJ databases">
        <authorList>
            <person name="Varghese N."/>
            <person name="Submissions S."/>
        </authorList>
    </citation>
    <scope>NUCLEOTIDE SEQUENCE [LARGE SCALE GENOMIC DNA]</scope>
    <source>
        <strain evidence="1 2">DSM 17997</strain>
    </source>
</reference>
<sequence>METVKIINKEQLSDFHFSKVDVIQGAAQQKLRLTDLNHARVLGNVDHTKVKIIFVNELGNPTMVETTIWAVTEESICLKGALFIPIIAILQIAF</sequence>
<name>A0A1H3SE54_9BACT</name>
<dbReference type="EMBL" id="FNQC01000011">
    <property type="protein sequence ID" value="SDZ36272.1"/>
    <property type="molecule type" value="Genomic_DNA"/>
</dbReference>